<dbReference type="EMBL" id="CP023284">
    <property type="protein sequence ID" value="ATA53610.1"/>
    <property type="molecule type" value="Genomic_DNA"/>
</dbReference>
<evidence type="ECO:0000259" key="1">
    <source>
        <dbReference type="Pfam" id="PF02627"/>
    </source>
</evidence>
<sequence>MTGSASPFLAPSTRLPLRPPPYEPEVAAAVQSTAFKGLSPLNRRLALANHSKLGPAFQAMAHVVLFQCALPERDREIAIIRTGALTRSEYEWGMHISIYADRCGLDAAQVRELTGSADWHALSPGLWSDRERLIVRMVDELHHHCTVSDQTWQPLGAGWPQEQVIELIFASSFYHMAALFLNSAAVPLEPGAERFPAPLAQAKVPA</sequence>
<evidence type="ECO:0000313" key="3">
    <source>
        <dbReference type="Proteomes" id="UP000217154"/>
    </source>
</evidence>
<feature type="domain" description="Carboxymuconolactone decarboxylase-like" evidence="1">
    <location>
        <begin position="55"/>
        <end position="126"/>
    </location>
</feature>
<dbReference type="InterPro" id="IPR003779">
    <property type="entry name" value="CMD-like"/>
</dbReference>
<dbReference type="GO" id="GO:0051920">
    <property type="term" value="F:peroxiredoxin activity"/>
    <property type="evidence" value="ECO:0007669"/>
    <property type="project" value="InterPro"/>
</dbReference>
<dbReference type="PANTHER" id="PTHR34846:SF5">
    <property type="entry name" value="CARBOXYMUCONOLACTONE DECARBOXYLASE-LIKE DOMAIN-CONTAINING PROTEIN"/>
    <property type="match status" value="1"/>
</dbReference>
<evidence type="ECO:0000313" key="2">
    <source>
        <dbReference type="EMBL" id="ATA53610.1"/>
    </source>
</evidence>
<proteinExistence type="predicted"/>
<protein>
    <recommendedName>
        <fullName evidence="1">Carboxymuconolactone decarboxylase-like domain-containing protein</fullName>
    </recommendedName>
</protein>
<name>A0A250DGZ5_9BURK</name>
<dbReference type="PANTHER" id="PTHR34846">
    <property type="entry name" value="4-CARBOXYMUCONOLACTONE DECARBOXYLASE FAMILY PROTEIN (AFU_ORTHOLOGUE AFUA_6G11590)"/>
    <property type="match status" value="1"/>
</dbReference>
<dbReference type="AlphaFoldDB" id="A0A250DGZ5"/>
<dbReference type="Proteomes" id="UP000217154">
    <property type="component" value="Chromosome"/>
</dbReference>
<reference evidence="2 3" key="1">
    <citation type="submission" date="2017-09" db="EMBL/GenBank/DDBJ databases">
        <title>The diverse metabolic capabilities of V. boronicumulans make it an excellent choice for continued studies on novel biodegradation.</title>
        <authorList>
            <person name="Sun S."/>
        </authorList>
    </citation>
    <scope>NUCLEOTIDE SEQUENCE [LARGE SCALE GENOMIC DNA]</scope>
    <source>
        <strain evidence="2 3">J1</strain>
    </source>
</reference>
<gene>
    <name evidence="2" type="ORF">CKY39_10570</name>
</gene>
<accession>A0A250DGZ5</accession>
<dbReference type="Gene3D" id="1.20.1290.10">
    <property type="entry name" value="AhpD-like"/>
    <property type="match status" value="1"/>
</dbReference>
<dbReference type="SUPFAM" id="SSF69118">
    <property type="entry name" value="AhpD-like"/>
    <property type="match status" value="1"/>
</dbReference>
<dbReference type="InterPro" id="IPR029032">
    <property type="entry name" value="AhpD-like"/>
</dbReference>
<organism evidence="2 3">
    <name type="scientific">Variovorax boronicumulans</name>
    <dbReference type="NCBI Taxonomy" id="436515"/>
    <lineage>
        <taxon>Bacteria</taxon>
        <taxon>Pseudomonadati</taxon>
        <taxon>Pseudomonadota</taxon>
        <taxon>Betaproteobacteria</taxon>
        <taxon>Burkholderiales</taxon>
        <taxon>Comamonadaceae</taxon>
        <taxon>Variovorax</taxon>
    </lineage>
</organism>
<dbReference type="KEGG" id="vbo:CKY39_10570"/>
<dbReference type="Pfam" id="PF02627">
    <property type="entry name" value="CMD"/>
    <property type="match status" value="1"/>
</dbReference>